<evidence type="ECO:0000256" key="6">
    <source>
        <dbReference type="HAMAP-Rule" id="MF_00402"/>
    </source>
</evidence>
<dbReference type="PANTHER" id="PTHR15680">
    <property type="entry name" value="RIBOSOMAL PROTEIN L19"/>
    <property type="match status" value="1"/>
</dbReference>
<evidence type="ECO:0000256" key="2">
    <source>
        <dbReference type="ARBA" id="ARBA00005781"/>
    </source>
</evidence>
<dbReference type="PANTHER" id="PTHR15680:SF9">
    <property type="entry name" value="LARGE RIBOSOMAL SUBUNIT PROTEIN BL19M"/>
    <property type="match status" value="1"/>
</dbReference>
<dbReference type="InterPro" id="IPR018257">
    <property type="entry name" value="Ribosomal_bL19_CS"/>
</dbReference>
<dbReference type="Proteomes" id="UP000293638">
    <property type="component" value="Unassembled WGS sequence"/>
</dbReference>
<dbReference type="AlphaFoldDB" id="A0A4Q7NP09"/>
<dbReference type="InterPro" id="IPR001857">
    <property type="entry name" value="Ribosomal_bL19"/>
</dbReference>
<keyword evidence="9" id="KW-1185">Reference proteome</keyword>
<reference evidence="8 9" key="1">
    <citation type="submission" date="2019-02" db="EMBL/GenBank/DDBJ databases">
        <title>Genomic Encyclopedia of Type Strains, Phase IV (KMG-IV): sequencing the most valuable type-strain genomes for metagenomic binning, comparative biology and taxonomic classification.</title>
        <authorList>
            <person name="Goeker M."/>
        </authorList>
    </citation>
    <scope>NUCLEOTIDE SEQUENCE [LARGE SCALE GENOMIC DNA]</scope>
    <source>
        <strain evidence="8 9">DSM 45622</strain>
    </source>
</reference>
<name>A0A4Q7NP09_9ACTN</name>
<dbReference type="RefSeq" id="WP_130493179.1">
    <property type="nucleotide sequence ID" value="NZ_SGXD01000003.1"/>
</dbReference>
<comment type="similarity">
    <text evidence="2 6 7">Belongs to the bacterial ribosomal protein bL19 family.</text>
</comment>
<dbReference type="Gene3D" id="2.30.30.790">
    <property type="match status" value="1"/>
</dbReference>
<dbReference type="SUPFAM" id="SSF50104">
    <property type="entry name" value="Translation proteins SH3-like domain"/>
    <property type="match status" value="1"/>
</dbReference>
<dbReference type="PROSITE" id="PS01015">
    <property type="entry name" value="RIBOSOMAL_L19"/>
    <property type="match status" value="1"/>
</dbReference>
<proteinExistence type="inferred from homology"/>
<dbReference type="GO" id="GO:0022625">
    <property type="term" value="C:cytosolic large ribosomal subunit"/>
    <property type="evidence" value="ECO:0007669"/>
    <property type="project" value="TreeGrafter"/>
</dbReference>
<evidence type="ECO:0000313" key="9">
    <source>
        <dbReference type="Proteomes" id="UP000293638"/>
    </source>
</evidence>
<evidence type="ECO:0000256" key="1">
    <source>
        <dbReference type="ARBA" id="ARBA00002349"/>
    </source>
</evidence>
<keyword evidence="3 6" id="KW-0689">Ribosomal protein</keyword>
<evidence type="ECO:0000256" key="7">
    <source>
        <dbReference type="RuleBase" id="RU000559"/>
    </source>
</evidence>
<dbReference type="GO" id="GO:0006412">
    <property type="term" value="P:translation"/>
    <property type="evidence" value="ECO:0007669"/>
    <property type="project" value="UniProtKB-UniRule"/>
</dbReference>
<evidence type="ECO:0000256" key="5">
    <source>
        <dbReference type="ARBA" id="ARBA00035171"/>
    </source>
</evidence>
<dbReference type="HAMAP" id="MF_00402">
    <property type="entry name" value="Ribosomal_bL19"/>
    <property type="match status" value="1"/>
</dbReference>
<protein>
    <recommendedName>
        <fullName evidence="5 6">Large ribosomal subunit protein bL19</fullName>
    </recommendedName>
</protein>
<gene>
    <name evidence="6" type="primary">rplS</name>
    <name evidence="8" type="ORF">EV189_2404</name>
</gene>
<evidence type="ECO:0000313" key="8">
    <source>
        <dbReference type="EMBL" id="RZS86985.1"/>
    </source>
</evidence>
<dbReference type="NCBIfam" id="TIGR01024">
    <property type="entry name" value="rplS_bact"/>
    <property type="match status" value="1"/>
</dbReference>
<dbReference type="FunFam" id="2.30.30.790:FF:000001">
    <property type="entry name" value="50S ribosomal protein L19"/>
    <property type="match status" value="1"/>
</dbReference>
<dbReference type="InterPro" id="IPR008991">
    <property type="entry name" value="Translation_prot_SH3-like_sf"/>
</dbReference>
<dbReference type="OrthoDB" id="9803541at2"/>
<accession>A0A4Q7NP09</accession>
<dbReference type="InterPro" id="IPR038657">
    <property type="entry name" value="Ribosomal_bL19_sf"/>
</dbReference>
<sequence>MQKLDALDAASLRSDIPAFAPGDTLKVHVRVVEGNRSRIQVFQGVVIRRQGGGVRETFTIRKVSFGTGVERTFPVHSPILDKIEVVTRGDVRRAKLYYLRDLRGKAAKIKEKRDASGAPAR</sequence>
<dbReference type="Pfam" id="PF01245">
    <property type="entry name" value="Ribosomal_L19"/>
    <property type="match status" value="1"/>
</dbReference>
<comment type="function">
    <text evidence="1 6 7">This protein is located at the 30S-50S ribosomal subunit interface and may play a role in the structure and function of the aminoacyl-tRNA binding site.</text>
</comment>
<dbReference type="PRINTS" id="PR00061">
    <property type="entry name" value="RIBOSOMALL19"/>
</dbReference>
<comment type="caution">
    <text evidence="8">The sequence shown here is derived from an EMBL/GenBank/DDBJ whole genome shotgun (WGS) entry which is preliminary data.</text>
</comment>
<organism evidence="8 9">
    <name type="scientific">Motilibacter rhizosphaerae</name>
    <dbReference type="NCBI Taxonomy" id="598652"/>
    <lineage>
        <taxon>Bacteria</taxon>
        <taxon>Bacillati</taxon>
        <taxon>Actinomycetota</taxon>
        <taxon>Actinomycetes</taxon>
        <taxon>Motilibacterales</taxon>
        <taxon>Motilibacteraceae</taxon>
        <taxon>Motilibacter</taxon>
    </lineage>
</organism>
<dbReference type="GO" id="GO:0003735">
    <property type="term" value="F:structural constituent of ribosome"/>
    <property type="evidence" value="ECO:0007669"/>
    <property type="project" value="InterPro"/>
</dbReference>
<dbReference type="EMBL" id="SGXD01000003">
    <property type="protein sequence ID" value="RZS86985.1"/>
    <property type="molecule type" value="Genomic_DNA"/>
</dbReference>
<evidence type="ECO:0000256" key="3">
    <source>
        <dbReference type="ARBA" id="ARBA00022980"/>
    </source>
</evidence>
<dbReference type="PIRSF" id="PIRSF002191">
    <property type="entry name" value="Ribosomal_L19"/>
    <property type="match status" value="1"/>
</dbReference>
<evidence type="ECO:0000256" key="4">
    <source>
        <dbReference type="ARBA" id="ARBA00023274"/>
    </source>
</evidence>
<keyword evidence="4 6" id="KW-0687">Ribonucleoprotein</keyword>